<feature type="transmembrane region" description="Helical" evidence="8">
    <location>
        <begin position="220"/>
        <end position="238"/>
    </location>
</feature>
<dbReference type="Proteomes" id="UP000198697">
    <property type="component" value="Unassembled WGS sequence"/>
</dbReference>
<dbReference type="GO" id="GO:0010041">
    <property type="term" value="P:response to iron(III) ion"/>
    <property type="evidence" value="ECO:0007669"/>
    <property type="project" value="TreeGrafter"/>
</dbReference>
<dbReference type="InterPro" id="IPR050297">
    <property type="entry name" value="LipidA_mod_glycosyltrf_83"/>
</dbReference>
<keyword evidence="3 10" id="KW-0328">Glycosyltransferase</keyword>
<comment type="subcellular location">
    <subcellularLocation>
        <location evidence="1">Cell membrane</location>
        <topology evidence="1">Multi-pass membrane protein</topology>
    </subcellularLocation>
</comment>
<evidence type="ECO:0000256" key="3">
    <source>
        <dbReference type="ARBA" id="ARBA00022676"/>
    </source>
</evidence>
<gene>
    <name evidence="10" type="ORF">SAMN04487998_3197</name>
</gene>
<evidence type="ECO:0000256" key="2">
    <source>
        <dbReference type="ARBA" id="ARBA00022475"/>
    </source>
</evidence>
<feature type="transmembrane region" description="Helical" evidence="8">
    <location>
        <begin position="96"/>
        <end position="117"/>
    </location>
</feature>
<dbReference type="RefSeq" id="WP_177189868.1">
    <property type="nucleotide sequence ID" value="NZ_FOHS01000004.1"/>
</dbReference>
<name>A0A1I0I7U1_9BACT</name>
<feature type="transmembrane region" description="Helical" evidence="8">
    <location>
        <begin position="123"/>
        <end position="141"/>
    </location>
</feature>
<reference evidence="11" key="1">
    <citation type="submission" date="2016-10" db="EMBL/GenBank/DDBJ databases">
        <authorList>
            <person name="Varghese N."/>
            <person name="Submissions S."/>
        </authorList>
    </citation>
    <scope>NUCLEOTIDE SEQUENCE [LARGE SCALE GENOMIC DNA]</scope>
    <source>
        <strain evidence="11">DSM 15310</strain>
    </source>
</reference>
<evidence type="ECO:0000256" key="4">
    <source>
        <dbReference type="ARBA" id="ARBA00022679"/>
    </source>
</evidence>
<dbReference type="PANTHER" id="PTHR33908">
    <property type="entry name" value="MANNOSYLTRANSFERASE YKCB-RELATED"/>
    <property type="match status" value="1"/>
</dbReference>
<protein>
    <submittedName>
        <fullName evidence="10">Dolichyl-phosphate-mannose-protein mannosyltransferase</fullName>
    </submittedName>
</protein>
<feature type="transmembrane region" description="Helical" evidence="8">
    <location>
        <begin position="363"/>
        <end position="382"/>
    </location>
</feature>
<feature type="transmembrane region" description="Helical" evidence="8">
    <location>
        <begin position="337"/>
        <end position="356"/>
    </location>
</feature>
<evidence type="ECO:0000259" key="9">
    <source>
        <dbReference type="Pfam" id="PF13231"/>
    </source>
</evidence>
<evidence type="ECO:0000313" key="11">
    <source>
        <dbReference type="Proteomes" id="UP000198697"/>
    </source>
</evidence>
<dbReference type="AlphaFoldDB" id="A0A1I0I7U1"/>
<evidence type="ECO:0000256" key="8">
    <source>
        <dbReference type="SAM" id="Phobius"/>
    </source>
</evidence>
<keyword evidence="6 8" id="KW-1133">Transmembrane helix</keyword>
<evidence type="ECO:0000313" key="10">
    <source>
        <dbReference type="EMBL" id="SET92721.1"/>
    </source>
</evidence>
<keyword evidence="2" id="KW-1003">Cell membrane</keyword>
<dbReference type="GO" id="GO:0016763">
    <property type="term" value="F:pentosyltransferase activity"/>
    <property type="evidence" value="ECO:0007669"/>
    <property type="project" value="TreeGrafter"/>
</dbReference>
<feature type="transmembrane region" description="Helical" evidence="8">
    <location>
        <begin position="307"/>
        <end position="325"/>
    </location>
</feature>
<dbReference type="PANTHER" id="PTHR33908:SF3">
    <property type="entry name" value="UNDECAPRENYL PHOSPHATE-ALPHA-4-AMINO-4-DEOXY-L-ARABINOSE ARABINOSYL TRANSFERASE"/>
    <property type="match status" value="1"/>
</dbReference>
<evidence type="ECO:0000256" key="6">
    <source>
        <dbReference type="ARBA" id="ARBA00022989"/>
    </source>
</evidence>
<evidence type="ECO:0000256" key="5">
    <source>
        <dbReference type="ARBA" id="ARBA00022692"/>
    </source>
</evidence>
<keyword evidence="5 8" id="KW-0812">Transmembrane</keyword>
<dbReference type="Pfam" id="PF13231">
    <property type="entry name" value="PMT_2"/>
    <property type="match status" value="1"/>
</dbReference>
<feature type="transmembrane region" description="Helical" evidence="8">
    <location>
        <begin position="12"/>
        <end position="33"/>
    </location>
</feature>
<dbReference type="InterPro" id="IPR038731">
    <property type="entry name" value="RgtA/B/C-like"/>
</dbReference>
<feature type="domain" description="Glycosyltransferase RgtA/B/C/D-like" evidence="9">
    <location>
        <begin position="75"/>
        <end position="233"/>
    </location>
</feature>
<sequence>MLSSASLSSPRLWWRYGLPLLLLLALAYFPLFWQLTSFPVQQWDESRTALDGLGILVHHDWLVVRYLGEPDLWNSKPPLWTWLLAGSIRLLGPTELGLRLPAALAALATVLVVYATATRWLRSRLAGLLAGLVLLTSPGYVTFHVARTADFDALLTLTTTVGVVSWLAYLRTGRARWAWATGGSFAAAVLTKGIAGAMFGPGLLLALALTGSGRRLRRPVPWLAAGLVLVVAVGWYTVREAAAPGYLAAVWQYEVGGPAAQQLEGHYEPFSYYLDLLAGGKFALWLLPALVGAGLGWWLPRGSRGWWLGRVLAAVAGSFYLVLSLSQTKLSWYDAPAYPLLALLAAAGLTEAFRLARAATGRRVGYAARLAGVLALAALPYLNQVQYLRQLSKIRFENDQLVYGHHLRRQWQQLPNVRSYILGTDNSFNDVPEFYRMAAEYEHGHRVQRLAPWQRDKAQPGETVAVCGQRAIQAWQQYFQTTVLVQSDSCLTLRLGPRR</sequence>
<keyword evidence="7 8" id="KW-0472">Membrane</keyword>
<dbReference type="STRING" id="82805.SAMN04487998_3197"/>
<keyword evidence="4 10" id="KW-0808">Transferase</keyword>
<keyword evidence="11" id="KW-1185">Reference proteome</keyword>
<proteinExistence type="predicted"/>
<evidence type="ECO:0000256" key="7">
    <source>
        <dbReference type="ARBA" id="ARBA00023136"/>
    </source>
</evidence>
<evidence type="ECO:0000256" key="1">
    <source>
        <dbReference type="ARBA" id="ARBA00004651"/>
    </source>
</evidence>
<feature type="transmembrane region" description="Helical" evidence="8">
    <location>
        <begin position="184"/>
        <end position="208"/>
    </location>
</feature>
<accession>A0A1I0I7U1</accession>
<dbReference type="GO" id="GO:0009103">
    <property type="term" value="P:lipopolysaccharide biosynthetic process"/>
    <property type="evidence" value="ECO:0007669"/>
    <property type="project" value="UniProtKB-ARBA"/>
</dbReference>
<organism evidence="10 11">
    <name type="scientific">Hymenobacter actinosclerus</name>
    <dbReference type="NCBI Taxonomy" id="82805"/>
    <lineage>
        <taxon>Bacteria</taxon>
        <taxon>Pseudomonadati</taxon>
        <taxon>Bacteroidota</taxon>
        <taxon>Cytophagia</taxon>
        <taxon>Cytophagales</taxon>
        <taxon>Hymenobacteraceae</taxon>
        <taxon>Hymenobacter</taxon>
    </lineage>
</organism>
<dbReference type="GO" id="GO:0005886">
    <property type="term" value="C:plasma membrane"/>
    <property type="evidence" value="ECO:0007669"/>
    <property type="project" value="UniProtKB-SubCell"/>
</dbReference>
<dbReference type="EMBL" id="FOHS01000004">
    <property type="protein sequence ID" value="SET92721.1"/>
    <property type="molecule type" value="Genomic_DNA"/>
</dbReference>
<feature type="transmembrane region" description="Helical" evidence="8">
    <location>
        <begin position="282"/>
        <end position="300"/>
    </location>
</feature>